<protein>
    <submittedName>
        <fullName evidence="1">Uncharacterized protein</fullName>
    </submittedName>
</protein>
<dbReference type="InterPro" id="IPR045290">
    <property type="entry name" value="MOC1-like"/>
</dbReference>
<accession>A0A1G2AYZ7</accession>
<dbReference type="AlphaFoldDB" id="A0A1G2AYZ7"/>
<dbReference type="PANTHER" id="PTHR36015:SF6">
    <property type="entry name" value="HOLLIDAY JUNCTION RESOLVASE MOC1, CHLOROPLASTIC-RELATED"/>
    <property type="match status" value="1"/>
</dbReference>
<dbReference type="SUPFAM" id="SSF53098">
    <property type="entry name" value="Ribonuclease H-like"/>
    <property type="match status" value="1"/>
</dbReference>
<dbReference type="Proteomes" id="UP000176952">
    <property type="component" value="Unassembled WGS sequence"/>
</dbReference>
<dbReference type="InterPro" id="IPR036397">
    <property type="entry name" value="RNaseH_sf"/>
</dbReference>
<dbReference type="GO" id="GO:0003676">
    <property type="term" value="F:nucleic acid binding"/>
    <property type="evidence" value="ECO:0007669"/>
    <property type="project" value="InterPro"/>
</dbReference>
<dbReference type="InterPro" id="IPR012337">
    <property type="entry name" value="RNaseH-like_sf"/>
</dbReference>
<comment type="caution">
    <text evidence="1">The sequence shown here is derived from an EMBL/GenBank/DDBJ whole genome shotgun (WGS) entry which is preliminary data.</text>
</comment>
<reference evidence="1 2" key="1">
    <citation type="journal article" date="2016" name="Nat. Commun.">
        <title>Thousands of microbial genomes shed light on interconnected biogeochemical processes in an aquifer system.</title>
        <authorList>
            <person name="Anantharaman K."/>
            <person name="Brown C.T."/>
            <person name="Hug L.A."/>
            <person name="Sharon I."/>
            <person name="Castelle C.J."/>
            <person name="Probst A.J."/>
            <person name="Thomas B.C."/>
            <person name="Singh A."/>
            <person name="Wilkins M.J."/>
            <person name="Karaoz U."/>
            <person name="Brodie E.L."/>
            <person name="Williams K.H."/>
            <person name="Hubbard S.S."/>
            <person name="Banfield J.F."/>
        </authorList>
    </citation>
    <scope>NUCLEOTIDE SEQUENCE [LARGE SCALE GENOMIC DNA]</scope>
</reference>
<dbReference type="EMBL" id="MHKD01000038">
    <property type="protein sequence ID" value="OGY82134.1"/>
    <property type="molecule type" value="Genomic_DNA"/>
</dbReference>
<organism evidence="1 2">
    <name type="scientific">Candidatus Kerfeldbacteria bacterium RIFCSPHIGHO2_12_FULL_48_17</name>
    <dbReference type="NCBI Taxonomy" id="1798542"/>
    <lineage>
        <taxon>Bacteria</taxon>
        <taxon>Candidatus Kerfeldiibacteriota</taxon>
    </lineage>
</organism>
<sequence>MKWVCGFDPGYFGGLAFYNPGAFVSVYDMPLSFDKHKKKSVDGYALKMILDAHRADLAFAAIERVHAMPGQGVTSMFHFGEGLGVIKGVLAALSIPFIEVEPSVWKGVLGLGPDKKKSLDLARKVFGNVHFPKMKDNGKAEAALIAKFAYERLGKGYGI</sequence>
<dbReference type="GO" id="GO:0008821">
    <property type="term" value="F:crossover junction DNA endonuclease activity"/>
    <property type="evidence" value="ECO:0007669"/>
    <property type="project" value="InterPro"/>
</dbReference>
<name>A0A1G2AYZ7_9BACT</name>
<gene>
    <name evidence="1" type="ORF">A3F54_04075</name>
</gene>
<dbReference type="CDD" id="cd22992">
    <property type="entry name" value="MOC1"/>
    <property type="match status" value="1"/>
</dbReference>
<dbReference type="STRING" id="1798542.A3F54_04075"/>
<evidence type="ECO:0000313" key="1">
    <source>
        <dbReference type="EMBL" id="OGY82134.1"/>
    </source>
</evidence>
<dbReference type="PANTHER" id="PTHR36015">
    <property type="entry name" value="HOLLIDAY JUNCTION RESOLVASE MOC1, CHLOROPLASTIC-RELATED"/>
    <property type="match status" value="1"/>
</dbReference>
<evidence type="ECO:0000313" key="2">
    <source>
        <dbReference type="Proteomes" id="UP000176952"/>
    </source>
</evidence>
<proteinExistence type="predicted"/>
<dbReference type="Gene3D" id="3.30.420.10">
    <property type="entry name" value="Ribonuclease H-like superfamily/Ribonuclease H"/>
    <property type="match status" value="1"/>
</dbReference>